<comment type="pathway">
    <text evidence="1 7">Cell wall biogenesis; peptidoglycan biosynthesis.</text>
</comment>
<evidence type="ECO:0000256" key="2">
    <source>
        <dbReference type="ARBA" id="ARBA00005992"/>
    </source>
</evidence>
<comment type="caution">
    <text evidence="9">The sequence shown here is derived from an EMBL/GenBank/DDBJ whole genome shotgun (WGS) entry which is preliminary data.</text>
</comment>
<evidence type="ECO:0000259" key="8">
    <source>
        <dbReference type="PROSITE" id="PS52029"/>
    </source>
</evidence>
<dbReference type="Pfam" id="PF03734">
    <property type="entry name" value="YkuD"/>
    <property type="match status" value="1"/>
</dbReference>
<dbReference type="Gene3D" id="2.40.440.10">
    <property type="entry name" value="L,D-transpeptidase catalytic domain-like"/>
    <property type="match status" value="1"/>
</dbReference>
<evidence type="ECO:0000256" key="3">
    <source>
        <dbReference type="ARBA" id="ARBA00022679"/>
    </source>
</evidence>
<evidence type="ECO:0000256" key="4">
    <source>
        <dbReference type="ARBA" id="ARBA00022960"/>
    </source>
</evidence>
<evidence type="ECO:0000313" key="10">
    <source>
        <dbReference type="Proteomes" id="UP001202867"/>
    </source>
</evidence>
<evidence type="ECO:0000256" key="7">
    <source>
        <dbReference type="PROSITE-ProRule" id="PRU01373"/>
    </source>
</evidence>
<comment type="similarity">
    <text evidence="2">Belongs to the YkuD family.</text>
</comment>
<evidence type="ECO:0000256" key="6">
    <source>
        <dbReference type="ARBA" id="ARBA00023316"/>
    </source>
</evidence>
<dbReference type="InterPro" id="IPR050979">
    <property type="entry name" value="LD-transpeptidase"/>
</dbReference>
<keyword evidence="4 7" id="KW-0133">Cell shape</keyword>
<keyword evidence="3" id="KW-0808">Transferase</keyword>
<evidence type="ECO:0000256" key="1">
    <source>
        <dbReference type="ARBA" id="ARBA00004752"/>
    </source>
</evidence>
<dbReference type="PROSITE" id="PS52029">
    <property type="entry name" value="LD_TPASE"/>
    <property type="match status" value="1"/>
</dbReference>
<gene>
    <name evidence="9" type="ORF">MWN33_11860</name>
</gene>
<feature type="domain" description="L,D-TPase catalytic" evidence="8">
    <location>
        <begin position="1"/>
        <end position="105"/>
    </location>
</feature>
<dbReference type="EMBL" id="JALKCG010000004">
    <property type="protein sequence ID" value="MCK0208723.1"/>
    <property type="molecule type" value="Genomic_DNA"/>
</dbReference>
<evidence type="ECO:0000313" key="9">
    <source>
        <dbReference type="EMBL" id="MCK0208723.1"/>
    </source>
</evidence>
<proteinExistence type="inferred from homology"/>
<dbReference type="Proteomes" id="UP001202867">
    <property type="component" value="Unassembled WGS sequence"/>
</dbReference>
<keyword evidence="5 7" id="KW-0573">Peptidoglycan synthesis</keyword>
<name>A0ABT0DN67_9HYPH</name>
<dbReference type="PANTHER" id="PTHR30582:SF2">
    <property type="entry name" value="L,D-TRANSPEPTIDASE YCIB-RELATED"/>
    <property type="match status" value="1"/>
</dbReference>
<protein>
    <submittedName>
        <fullName evidence="9">L,D-transpeptidase</fullName>
    </submittedName>
</protein>
<dbReference type="CDD" id="cd16913">
    <property type="entry name" value="YkuD_like"/>
    <property type="match status" value="1"/>
</dbReference>
<organism evidence="9 10">
    <name type="scientific">Ancylobacter koreensis</name>
    <dbReference type="NCBI Taxonomy" id="266121"/>
    <lineage>
        <taxon>Bacteria</taxon>
        <taxon>Pseudomonadati</taxon>
        <taxon>Pseudomonadota</taxon>
        <taxon>Alphaproteobacteria</taxon>
        <taxon>Hyphomicrobiales</taxon>
        <taxon>Xanthobacteraceae</taxon>
        <taxon>Ancylobacter</taxon>
    </lineage>
</organism>
<accession>A0ABT0DN67</accession>
<dbReference type="InterPro" id="IPR005490">
    <property type="entry name" value="LD_TPept_cat_dom"/>
</dbReference>
<dbReference type="SUPFAM" id="SSF141523">
    <property type="entry name" value="L,D-transpeptidase catalytic domain-like"/>
    <property type="match status" value="1"/>
</dbReference>
<keyword evidence="10" id="KW-1185">Reference proteome</keyword>
<sequence>MEVIVDGQTRYSWPVSTARKGYRTPTGSYGVERMHRRYFSRKYDNAPMPYAIFFHRGWAIHGTGDLRRLGRPASHGCVRLHPNNAAALFALVKDYGRDNTRIVVTR</sequence>
<feature type="active site" description="Proton donor/acceptor" evidence="7">
    <location>
        <position position="61"/>
    </location>
</feature>
<reference evidence="10" key="1">
    <citation type="submission" date="2023-07" db="EMBL/GenBank/DDBJ databases">
        <title>Ancylobacter moscoviensis sp. nov., facultatively methylotrophic bacteria from activated sludge and the reclassification of Starkeya novella (Starkey 1934) Kelly et al. 2000 as Ancylobacter novellus comb. nov., Starkeya koreensis Im et al. 2006 as Ancylobacter koreensis comb.nov., Angulomicrobium tetraedrale Vasil'eva et al. 1986 as Ancylobacter tetraedralis comb. nov., Angulomicrobium amanitiforme Fritz et al. 2004 as Ancylobacter amanitiformis comb. nov. and Methylorhabdus multivorans Doronina et al. 1996 as Ancylobacter multivorans comb. nov. and emended description of the genus Ancylobacter.</title>
        <authorList>
            <person name="Doronina N."/>
            <person name="Chemodurova A."/>
            <person name="Grouzdev D."/>
            <person name="Koziaeva V."/>
            <person name="Shi W."/>
            <person name="Wu L."/>
            <person name="Kaparullina E."/>
        </authorList>
    </citation>
    <scope>NUCLEOTIDE SEQUENCE [LARGE SCALE GENOMIC DNA]</scope>
    <source>
        <strain evidence="10">Jip08</strain>
    </source>
</reference>
<keyword evidence="6 7" id="KW-0961">Cell wall biogenesis/degradation</keyword>
<feature type="active site" description="Nucleophile" evidence="7">
    <location>
        <position position="77"/>
    </location>
</feature>
<evidence type="ECO:0000256" key="5">
    <source>
        <dbReference type="ARBA" id="ARBA00022984"/>
    </source>
</evidence>
<dbReference type="PANTHER" id="PTHR30582">
    <property type="entry name" value="L,D-TRANSPEPTIDASE"/>
    <property type="match status" value="1"/>
</dbReference>
<dbReference type="InterPro" id="IPR038063">
    <property type="entry name" value="Transpep_catalytic_dom"/>
</dbReference>